<dbReference type="PANTHER" id="PTHR14326">
    <property type="entry name" value="TARGETING PROTEIN FOR XKLP2"/>
    <property type="match status" value="1"/>
</dbReference>
<keyword evidence="6" id="KW-0539">Nucleus</keyword>
<feature type="non-terminal residue" evidence="10">
    <location>
        <position position="1"/>
    </location>
</feature>
<sequence>ARCKSTDTTINRGLSASVAEGSPKPRARITLPSTPTVLKRKHFTQKAKNTEEQELEKVQQLQQELAERLKKNEESLKSALAGDQPIKRVPIQATKPVDFHFHTDDRLKRHPNEHPAEYKQVDFTSELRKHPPSPANKLGRTVPKPFNLSKSNKRKHEDTSGEYTSTAEQVLAFQKRTPQRFHLRSRQKEMEGPSPVKPLKARVTLPKTPQLQTKQRLRPPTCKSSAEVEAEELEKLQQYKFKAQELNPKILEGGPLLPKKPTVKEPTKAVGFNLEIEKRIQQREKKDEENEEAFTFHSRPCPMKILQDVVGVPDKKLLPVTMPQSPAFALKNRIRMVSPEESKEELVPVIKANPMPYFGVPFKPKLVEQKPVEVCPFSFSERDRHRMEEKARKLEERRNAEPPKFKAQPLPDFDHISLPEKKVKERTQPEPFKLEIDKRGEARLQVWKHQVEEEVKQQKEMSMFKARPNTVTHQEPFMPRKESRVLTVQEGFELATERRAKERQEFEKRLAELEAQKSLMEEEERRRQEEEEKEEINRLRQDVVHKAQPVRKFKPMDVKTSDLPLTVPKSPNFSDRFKI</sequence>
<feature type="region of interest" description="Disordered" evidence="7">
    <location>
        <begin position="560"/>
        <end position="579"/>
    </location>
</feature>
<dbReference type="EMBL" id="CATNWA010017007">
    <property type="protein sequence ID" value="CAI9597201.1"/>
    <property type="molecule type" value="Genomic_DNA"/>
</dbReference>
<dbReference type="PANTHER" id="PTHR14326:SF44">
    <property type="entry name" value="TARGETING PROTEIN FOR XKLP2"/>
    <property type="match status" value="1"/>
</dbReference>
<evidence type="ECO:0000256" key="2">
    <source>
        <dbReference type="ARBA" id="ARBA00004186"/>
    </source>
</evidence>
<feature type="region of interest" description="Disordered" evidence="7">
    <location>
        <begin position="1"/>
        <end position="30"/>
    </location>
</feature>
<dbReference type="InterPro" id="IPR027330">
    <property type="entry name" value="TPX2_central_dom"/>
</dbReference>
<evidence type="ECO:0000256" key="5">
    <source>
        <dbReference type="ARBA" id="ARBA00023212"/>
    </source>
</evidence>
<feature type="region of interest" description="Disordered" evidence="7">
    <location>
        <begin position="385"/>
        <end position="413"/>
    </location>
</feature>
<evidence type="ECO:0000313" key="10">
    <source>
        <dbReference type="EMBL" id="CAI9597201.1"/>
    </source>
</evidence>
<evidence type="ECO:0000256" key="6">
    <source>
        <dbReference type="ARBA" id="ARBA00023242"/>
    </source>
</evidence>
<protein>
    <recommendedName>
        <fullName evidence="12">Targeting protein for Xklp2</fullName>
    </recommendedName>
</protein>
<dbReference type="InterPro" id="IPR027329">
    <property type="entry name" value="TPX2_C"/>
</dbReference>
<organism evidence="10 11">
    <name type="scientific">Staurois parvus</name>
    <dbReference type="NCBI Taxonomy" id="386267"/>
    <lineage>
        <taxon>Eukaryota</taxon>
        <taxon>Metazoa</taxon>
        <taxon>Chordata</taxon>
        <taxon>Craniata</taxon>
        <taxon>Vertebrata</taxon>
        <taxon>Euteleostomi</taxon>
        <taxon>Amphibia</taxon>
        <taxon>Batrachia</taxon>
        <taxon>Anura</taxon>
        <taxon>Neobatrachia</taxon>
        <taxon>Ranoidea</taxon>
        <taxon>Ranidae</taxon>
        <taxon>Staurois</taxon>
    </lineage>
</organism>
<dbReference type="Pfam" id="PF06886">
    <property type="entry name" value="TPX2"/>
    <property type="match status" value="1"/>
</dbReference>
<feature type="compositionally biased region" description="Polar residues" evidence="7">
    <location>
        <begin position="1"/>
        <end position="14"/>
    </location>
</feature>
<keyword evidence="11" id="KW-1185">Reference proteome</keyword>
<keyword evidence="5" id="KW-0206">Cytoskeleton</keyword>
<feature type="region of interest" description="Disordered" evidence="7">
    <location>
        <begin position="76"/>
        <end position="95"/>
    </location>
</feature>
<comment type="caution">
    <text evidence="10">The sequence shown here is derived from an EMBL/GenBank/DDBJ whole genome shotgun (WGS) entry which is preliminary data.</text>
</comment>
<feature type="region of interest" description="Disordered" evidence="7">
    <location>
        <begin position="127"/>
        <end position="165"/>
    </location>
</feature>
<evidence type="ECO:0000313" key="11">
    <source>
        <dbReference type="Proteomes" id="UP001162483"/>
    </source>
</evidence>
<evidence type="ECO:0000259" key="9">
    <source>
        <dbReference type="Pfam" id="PF12214"/>
    </source>
</evidence>
<name>A0ABN9FLL5_9NEOB</name>
<comment type="subcellular location">
    <subcellularLocation>
        <location evidence="2">Cytoplasm</location>
        <location evidence="2">Cytoskeleton</location>
        <location evidence="2">Spindle</location>
    </subcellularLocation>
    <subcellularLocation>
        <location evidence="1">Nucleus</location>
    </subcellularLocation>
</comment>
<evidence type="ECO:0008006" key="12">
    <source>
        <dbReference type="Google" id="ProtNLM"/>
    </source>
</evidence>
<dbReference type="Proteomes" id="UP001162483">
    <property type="component" value="Unassembled WGS sequence"/>
</dbReference>
<feature type="domain" description="TPX2 central" evidence="9">
    <location>
        <begin position="202"/>
        <end position="328"/>
    </location>
</feature>
<evidence type="ECO:0000256" key="3">
    <source>
        <dbReference type="ARBA" id="ARBA00005885"/>
    </source>
</evidence>
<evidence type="ECO:0000256" key="1">
    <source>
        <dbReference type="ARBA" id="ARBA00004123"/>
    </source>
</evidence>
<feature type="region of interest" description="Disordered" evidence="7">
    <location>
        <begin position="458"/>
        <end position="483"/>
    </location>
</feature>
<gene>
    <name evidence="10" type="ORF">SPARVUS_LOCUS12200268</name>
</gene>
<keyword evidence="4" id="KW-0963">Cytoplasm</keyword>
<evidence type="ECO:0000256" key="4">
    <source>
        <dbReference type="ARBA" id="ARBA00022490"/>
    </source>
</evidence>
<proteinExistence type="inferred from homology"/>
<accession>A0ABN9FLL5</accession>
<evidence type="ECO:0000256" key="7">
    <source>
        <dbReference type="SAM" id="MobiDB-lite"/>
    </source>
</evidence>
<feature type="compositionally biased region" description="Basic and acidic residues" evidence="7">
    <location>
        <begin position="385"/>
        <end position="404"/>
    </location>
</feature>
<dbReference type="Pfam" id="PF12214">
    <property type="entry name" value="TPX2_importin"/>
    <property type="match status" value="1"/>
</dbReference>
<dbReference type="InterPro" id="IPR009675">
    <property type="entry name" value="TPX2_fam"/>
</dbReference>
<evidence type="ECO:0000259" key="8">
    <source>
        <dbReference type="Pfam" id="PF06886"/>
    </source>
</evidence>
<reference evidence="10" key="1">
    <citation type="submission" date="2023-05" db="EMBL/GenBank/DDBJ databases">
        <authorList>
            <person name="Stuckert A."/>
        </authorList>
    </citation>
    <scope>NUCLEOTIDE SEQUENCE</scope>
</reference>
<comment type="similarity">
    <text evidence="3">Belongs to the TPX2 family.</text>
</comment>
<feature type="region of interest" description="Disordered" evidence="7">
    <location>
        <begin position="515"/>
        <end position="542"/>
    </location>
</feature>
<feature type="domain" description="TPX2 C-terminal" evidence="8">
    <location>
        <begin position="492"/>
        <end position="566"/>
    </location>
</feature>